<name>A0A5C6NJP0_9TELE</name>
<organism evidence="2 3">
    <name type="scientific">Takifugu flavidus</name>
    <name type="common">sansaifugu</name>
    <dbReference type="NCBI Taxonomy" id="433684"/>
    <lineage>
        <taxon>Eukaryota</taxon>
        <taxon>Metazoa</taxon>
        <taxon>Chordata</taxon>
        <taxon>Craniata</taxon>
        <taxon>Vertebrata</taxon>
        <taxon>Euteleostomi</taxon>
        <taxon>Actinopterygii</taxon>
        <taxon>Neopterygii</taxon>
        <taxon>Teleostei</taxon>
        <taxon>Neoteleostei</taxon>
        <taxon>Acanthomorphata</taxon>
        <taxon>Eupercaria</taxon>
        <taxon>Tetraodontiformes</taxon>
        <taxon>Tetradontoidea</taxon>
        <taxon>Tetraodontidae</taxon>
        <taxon>Takifugu</taxon>
    </lineage>
</organism>
<gene>
    <name evidence="2" type="ORF">D4764_02G0000090</name>
</gene>
<protein>
    <submittedName>
        <fullName evidence="2">Uncharacterized protein</fullName>
    </submittedName>
</protein>
<dbReference type="AlphaFoldDB" id="A0A5C6NJP0"/>
<proteinExistence type="predicted"/>
<feature type="compositionally biased region" description="Pro residues" evidence="1">
    <location>
        <begin position="9"/>
        <end position="18"/>
    </location>
</feature>
<dbReference type="Proteomes" id="UP000324091">
    <property type="component" value="Chromosome 2"/>
</dbReference>
<comment type="caution">
    <text evidence="2">The sequence shown here is derived from an EMBL/GenBank/DDBJ whole genome shotgun (WGS) entry which is preliminary data.</text>
</comment>
<sequence length="111" mass="11902">MDKGSESLPHPPTYPPTDLPQEQTLTGWALRNWVWTPGGLVCHSHKGHPPRPGQRETSSPAGSPSPAPSVEGDTPSGNRDATASMAMPQEEKAGTMQVCRSEQQHSPQDNP</sequence>
<accession>A0A5C6NJP0</accession>
<evidence type="ECO:0000313" key="2">
    <source>
        <dbReference type="EMBL" id="TWW66968.1"/>
    </source>
</evidence>
<evidence type="ECO:0000313" key="3">
    <source>
        <dbReference type="Proteomes" id="UP000324091"/>
    </source>
</evidence>
<evidence type="ECO:0000256" key="1">
    <source>
        <dbReference type="SAM" id="MobiDB-lite"/>
    </source>
</evidence>
<feature type="compositionally biased region" description="Polar residues" evidence="1">
    <location>
        <begin position="98"/>
        <end position="111"/>
    </location>
</feature>
<feature type="region of interest" description="Disordered" evidence="1">
    <location>
        <begin position="1"/>
        <end position="23"/>
    </location>
</feature>
<dbReference type="EMBL" id="RHFK02000012">
    <property type="protein sequence ID" value="TWW66968.1"/>
    <property type="molecule type" value="Genomic_DNA"/>
</dbReference>
<keyword evidence="3" id="KW-1185">Reference proteome</keyword>
<feature type="region of interest" description="Disordered" evidence="1">
    <location>
        <begin position="38"/>
        <end position="111"/>
    </location>
</feature>
<reference evidence="2 3" key="1">
    <citation type="submission" date="2019-04" db="EMBL/GenBank/DDBJ databases">
        <title>Chromosome genome assembly for Takifugu flavidus.</title>
        <authorList>
            <person name="Xiao S."/>
        </authorList>
    </citation>
    <scope>NUCLEOTIDE SEQUENCE [LARGE SCALE GENOMIC DNA]</scope>
    <source>
        <strain evidence="2">HTHZ2018</strain>
        <tissue evidence="2">Muscle</tissue>
    </source>
</reference>